<dbReference type="Gene3D" id="3.30.200.20">
    <property type="entry name" value="Phosphorylase Kinase, domain 1"/>
    <property type="match status" value="1"/>
</dbReference>
<dbReference type="InterPro" id="IPR011009">
    <property type="entry name" value="Kinase-like_dom_sf"/>
</dbReference>
<dbReference type="GO" id="GO:0005524">
    <property type="term" value="F:ATP binding"/>
    <property type="evidence" value="ECO:0007669"/>
    <property type="project" value="InterPro"/>
</dbReference>
<feature type="domain" description="Protein kinase" evidence="2">
    <location>
        <begin position="27"/>
        <end position="384"/>
    </location>
</feature>
<evidence type="ECO:0000313" key="4">
    <source>
        <dbReference type="Proteomes" id="UP000789405"/>
    </source>
</evidence>
<dbReference type="AlphaFoldDB" id="A0A9N9AVM3"/>
<dbReference type="Proteomes" id="UP000789405">
    <property type="component" value="Unassembled WGS sequence"/>
</dbReference>
<evidence type="ECO:0000259" key="2">
    <source>
        <dbReference type="PROSITE" id="PS50011"/>
    </source>
</evidence>
<feature type="region of interest" description="Disordered" evidence="1">
    <location>
        <begin position="773"/>
        <end position="797"/>
    </location>
</feature>
<evidence type="ECO:0000256" key="1">
    <source>
        <dbReference type="SAM" id="MobiDB-lite"/>
    </source>
</evidence>
<dbReference type="InterPro" id="IPR000719">
    <property type="entry name" value="Prot_kinase_dom"/>
</dbReference>
<dbReference type="InterPro" id="IPR059179">
    <property type="entry name" value="MLKL-like_MCAfunc"/>
</dbReference>
<dbReference type="GO" id="GO:0007166">
    <property type="term" value="P:cell surface receptor signaling pathway"/>
    <property type="evidence" value="ECO:0007669"/>
    <property type="project" value="InterPro"/>
</dbReference>
<dbReference type="PROSITE" id="PS50011">
    <property type="entry name" value="PROTEIN_KINASE_DOM"/>
    <property type="match status" value="1"/>
</dbReference>
<dbReference type="GO" id="GO:0004672">
    <property type="term" value="F:protein kinase activity"/>
    <property type="evidence" value="ECO:0007669"/>
    <property type="project" value="InterPro"/>
</dbReference>
<keyword evidence="4" id="KW-1185">Reference proteome</keyword>
<feature type="compositionally biased region" description="Basic and acidic residues" evidence="1">
    <location>
        <begin position="710"/>
        <end position="739"/>
    </location>
</feature>
<dbReference type="EMBL" id="CAJVPY010001913">
    <property type="protein sequence ID" value="CAG8541572.1"/>
    <property type="molecule type" value="Genomic_DNA"/>
</dbReference>
<dbReference type="SUPFAM" id="SSF56112">
    <property type="entry name" value="Protein kinase-like (PK-like)"/>
    <property type="match status" value="1"/>
</dbReference>
<evidence type="ECO:0000313" key="3">
    <source>
        <dbReference type="EMBL" id="CAG8541572.1"/>
    </source>
</evidence>
<organism evidence="3 4">
    <name type="scientific">Dentiscutata erythropus</name>
    <dbReference type="NCBI Taxonomy" id="1348616"/>
    <lineage>
        <taxon>Eukaryota</taxon>
        <taxon>Fungi</taxon>
        <taxon>Fungi incertae sedis</taxon>
        <taxon>Mucoromycota</taxon>
        <taxon>Glomeromycotina</taxon>
        <taxon>Glomeromycetes</taxon>
        <taxon>Diversisporales</taxon>
        <taxon>Gigasporaceae</taxon>
        <taxon>Dentiscutata</taxon>
    </lineage>
</organism>
<dbReference type="CDD" id="cd21037">
    <property type="entry name" value="MLKL_NTD"/>
    <property type="match status" value="1"/>
</dbReference>
<dbReference type="OrthoDB" id="2437673at2759"/>
<name>A0A9N9AVM3_9GLOM</name>
<dbReference type="Gene3D" id="1.20.930.20">
    <property type="entry name" value="Adaptor protein Cbl, N-terminal domain"/>
    <property type="match status" value="1"/>
</dbReference>
<comment type="caution">
    <text evidence="3">The sequence shown here is derived from an EMBL/GenBank/DDBJ whole genome shotgun (WGS) entry which is preliminary data.</text>
</comment>
<reference evidence="3" key="1">
    <citation type="submission" date="2021-06" db="EMBL/GenBank/DDBJ databases">
        <authorList>
            <person name="Kallberg Y."/>
            <person name="Tangrot J."/>
            <person name="Rosling A."/>
        </authorList>
    </citation>
    <scope>NUCLEOTIDE SEQUENCE</scope>
    <source>
        <strain evidence="3">MA453B</strain>
    </source>
</reference>
<sequence>METDPNINQVDEPSSNVQIKHYEFTRFSKFEKVGTGAYKKLYRAISENDDMTVALKPVDNKYGKEILNEIKLQVNVNHHPNIIRFYGITEVSSFFVDFVNDFKEEHVPGTPENYIQIYTECWQSNSSRRPEIEEVANSLKRLMSSHHESVSVTEKINDRESKKSIVEKYSKTKEQVKTYNLIFDKEFIMHKESNIIRNERLLETQLEFKDDNKHLQEMQVDLNLAERVDSKVIAHQSVDDYIQPFGPLFNTVAEIVSKMITICETAECSKKICSALLFRAEIAQTCMKHLQRKRQANAKNFRRQEYYLIWVKFTNVLKNMMIFTEEIAQLSWFRKFSNINMVIDAFYANIVEFEDSCYDLDLTVGVYSAEQREKEAQDVAYDILILKKSMDGMQPETKTLTTEIAALNAAKHSLKNATPEIIASNVPRKVCKIPRINSEELFEPPPSKDNNIRGSIMKKIFQKGFVYVNMDETFRWLAPERMKNPIPRELARIIKSEDPSSRPLDLELQLKFGELCNKYVYSNNSQDNRTLDFELHRNRNSSHLIPQSFNGTLFDVSNVKAELYIKLATLKNQSRAAEFLEKIHKESTNESVSREIETDDSKTIAIIGIVENDDSKTIVINEAMVIERPVNEALNVEESTNEMVTEETNVEESINEMVTEETNVEEPIITEETKVEESKDEMIAKEINIEDSKKTITEETIAENDMIIEETKSNESKNEMIAEETKVEESKNEETKVEESNNMIAEETKIKEVNDEITEEIKVEESKYEIITEEAKDKEQKNGQVNQDSEVGGDMKE</sequence>
<gene>
    <name evidence="3" type="ORF">DERYTH_LOCUS4829</name>
</gene>
<protein>
    <submittedName>
        <fullName evidence="3">22502_t:CDS:1</fullName>
    </submittedName>
</protein>
<accession>A0A9N9AVM3</accession>
<feature type="region of interest" description="Disordered" evidence="1">
    <location>
        <begin position="710"/>
        <end position="742"/>
    </location>
</feature>
<dbReference type="InterPro" id="IPR036537">
    <property type="entry name" value="Adaptor_Cbl_N_dom_sf"/>
</dbReference>
<proteinExistence type="predicted"/>